<dbReference type="PROSITE" id="PS50076">
    <property type="entry name" value="DNAJ_2"/>
    <property type="match status" value="1"/>
</dbReference>
<gene>
    <name evidence="3" type="ordered locus">Caci_2703</name>
</gene>
<dbReference type="PANTHER" id="PTHR24074">
    <property type="entry name" value="CO-CHAPERONE PROTEIN DJLA"/>
    <property type="match status" value="1"/>
</dbReference>
<dbReference type="CDD" id="cd06257">
    <property type="entry name" value="DnaJ"/>
    <property type="match status" value="1"/>
</dbReference>
<dbReference type="STRING" id="479433.Caci_2703"/>
<organism evidence="3 4">
    <name type="scientific">Catenulispora acidiphila (strain DSM 44928 / JCM 14897 / NBRC 102108 / NRRL B-24433 / ID139908)</name>
    <dbReference type="NCBI Taxonomy" id="479433"/>
    <lineage>
        <taxon>Bacteria</taxon>
        <taxon>Bacillati</taxon>
        <taxon>Actinomycetota</taxon>
        <taxon>Actinomycetes</taxon>
        <taxon>Catenulisporales</taxon>
        <taxon>Catenulisporaceae</taxon>
        <taxon>Catenulispora</taxon>
    </lineage>
</organism>
<dbReference type="eggNOG" id="COG0484">
    <property type="taxonomic scope" value="Bacteria"/>
</dbReference>
<dbReference type="KEGG" id="cai:Caci_2703"/>
<dbReference type="RefSeq" id="WP_012786911.1">
    <property type="nucleotide sequence ID" value="NC_013131.1"/>
</dbReference>
<dbReference type="InParanoid" id="C7PZG1"/>
<keyword evidence="3" id="KW-0346">Stress response</keyword>
<dbReference type="SMART" id="SM00271">
    <property type="entry name" value="DnaJ"/>
    <property type="match status" value="1"/>
</dbReference>
<dbReference type="HOGENOM" id="CLU_1934248_0_0_11"/>
<dbReference type="OrthoDB" id="166297at2"/>
<accession>C7PZG1</accession>
<dbReference type="Proteomes" id="UP000000851">
    <property type="component" value="Chromosome"/>
</dbReference>
<dbReference type="Pfam" id="PF00226">
    <property type="entry name" value="DnaJ"/>
    <property type="match status" value="1"/>
</dbReference>
<dbReference type="InterPro" id="IPR001623">
    <property type="entry name" value="DnaJ_domain"/>
</dbReference>
<protein>
    <submittedName>
        <fullName evidence="3">Heat shock protein DnaJ domain protein</fullName>
    </submittedName>
</protein>
<evidence type="ECO:0000313" key="4">
    <source>
        <dbReference type="Proteomes" id="UP000000851"/>
    </source>
</evidence>
<dbReference type="InterPro" id="IPR036869">
    <property type="entry name" value="J_dom_sf"/>
</dbReference>
<sequence length="130" mass="13538">MADDLYAILGVAADADPEQIKGAFRNLARTLHPDTAPATGAAGAQRLAQVLAAWHILNDPAKRAAYDRTRPRAAAQSAARLGPDPAERSDGDPEPGDAPLVAGPTLIHTRQSAPVPGPHIYVGPPMRLGD</sequence>
<dbReference type="AlphaFoldDB" id="C7PZG1"/>
<evidence type="ECO:0000259" key="2">
    <source>
        <dbReference type="PROSITE" id="PS50076"/>
    </source>
</evidence>
<reference evidence="3 4" key="1">
    <citation type="journal article" date="2009" name="Stand. Genomic Sci.">
        <title>Complete genome sequence of Catenulispora acidiphila type strain (ID 139908).</title>
        <authorList>
            <person name="Copeland A."/>
            <person name="Lapidus A."/>
            <person name="Glavina Del Rio T."/>
            <person name="Nolan M."/>
            <person name="Lucas S."/>
            <person name="Chen F."/>
            <person name="Tice H."/>
            <person name="Cheng J.F."/>
            <person name="Bruce D."/>
            <person name="Goodwin L."/>
            <person name="Pitluck S."/>
            <person name="Mikhailova N."/>
            <person name="Pati A."/>
            <person name="Ivanova N."/>
            <person name="Mavromatis K."/>
            <person name="Chen A."/>
            <person name="Palaniappan K."/>
            <person name="Chain P."/>
            <person name="Land M."/>
            <person name="Hauser L."/>
            <person name="Chang Y.J."/>
            <person name="Jeffries C.D."/>
            <person name="Chertkov O."/>
            <person name="Brettin T."/>
            <person name="Detter J.C."/>
            <person name="Han C."/>
            <person name="Ali Z."/>
            <person name="Tindall B.J."/>
            <person name="Goker M."/>
            <person name="Bristow J."/>
            <person name="Eisen J.A."/>
            <person name="Markowitz V."/>
            <person name="Hugenholtz P."/>
            <person name="Kyrpides N.C."/>
            <person name="Klenk H.P."/>
        </authorList>
    </citation>
    <scope>NUCLEOTIDE SEQUENCE [LARGE SCALE GENOMIC DNA]</scope>
    <source>
        <strain evidence="4">DSM 44928 / JCM 14897 / NBRC 102108 / NRRL B-24433 / ID139908</strain>
    </source>
</reference>
<dbReference type="Gene3D" id="1.10.287.110">
    <property type="entry name" value="DnaJ domain"/>
    <property type="match status" value="1"/>
</dbReference>
<dbReference type="EMBL" id="CP001700">
    <property type="protein sequence ID" value="ACU71618.1"/>
    <property type="molecule type" value="Genomic_DNA"/>
</dbReference>
<feature type="region of interest" description="Disordered" evidence="1">
    <location>
        <begin position="62"/>
        <end position="130"/>
    </location>
</feature>
<feature type="domain" description="J" evidence="2">
    <location>
        <begin position="4"/>
        <end position="70"/>
    </location>
</feature>
<evidence type="ECO:0000256" key="1">
    <source>
        <dbReference type="SAM" id="MobiDB-lite"/>
    </source>
</evidence>
<keyword evidence="4" id="KW-1185">Reference proteome</keyword>
<proteinExistence type="predicted"/>
<dbReference type="SUPFAM" id="SSF46565">
    <property type="entry name" value="Chaperone J-domain"/>
    <property type="match status" value="1"/>
</dbReference>
<evidence type="ECO:0000313" key="3">
    <source>
        <dbReference type="EMBL" id="ACU71618.1"/>
    </source>
</evidence>
<dbReference type="PRINTS" id="PR00625">
    <property type="entry name" value="JDOMAIN"/>
</dbReference>
<dbReference type="InterPro" id="IPR050817">
    <property type="entry name" value="DjlA_DnaK_co-chaperone"/>
</dbReference>
<name>C7PZG1_CATAD</name>